<dbReference type="Pfam" id="PF20151">
    <property type="entry name" value="DUF6533"/>
    <property type="match status" value="1"/>
</dbReference>
<feature type="non-terminal residue" evidence="3">
    <location>
        <position position="115"/>
    </location>
</feature>
<feature type="non-terminal residue" evidence="3">
    <location>
        <position position="1"/>
    </location>
</feature>
<feature type="transmembrane region" description="Helical" evidence="1">
    <location>
        <begin position="27"/>
        <end position="48"/>
    </location>
</feature>
<gene>
    <name evidence="3" type="ORF">WOLCODRAFT_51024</name>
</gene>
<keyword evidence="1" id="KW-0812">Transmembrane</keyword>
<dbReference type="AlphaFoldDB" id="A0A2H3JD13"/>
<keyword evidence="1" id="KW-1133">Transmembrane helix</keyword>
<sequence>LIFYDYSLRLDDEINLIWATNTTAVSLIYYANRYLSLLYGVALLIQVLNWDTTLVSDCCSHPTSDARFFYVINIMLFATTATFSALRVFAISARNWYIAVTTLLLGLFPVIINIV</sequence>
<evidence type="ECO:0000313" key="4">
    <source>
        <dbReference type="Proteomes" id="UP000218811"/>
    </source>
</evidence>
<keyword evidence="1" id="KW-0472">Membrane</keyword>
<name>A0A2H3JD13_WOLCO</name>
<accession>A0A2H3JD13</accession>
<evidence type="ECO:0000313" key="3">
    <source>
        <dbReference type="EMBL" id="PCH34584.1"/>
    </source>
</evidence>
<dbReference type="EMBL" id="KB467832">
    <property type="protein sequence ID" value="PCH34584.1"/>
    <property type="molecule type" value="Genomic_DNA"/>
</dbReference>
<feature type="transmembrane region" description="Helical" evidence="1">
    <location>
        <begin position="96"/>
        <end position="114"/>
    </location>
</feature>
<proteinExistence type="predicted"/>
<dbReference type="OMA" id="SYLITEC"/>
<dbReference type="OrthoDB" id="2745134at2759"/>
<feature type="transmembrane region" description="Helical" evidence="1">
    <location>
        <begin position="68"/>
        <end position="89"/>
    </location>
</feature>
<evidence type="ECO:0000259" key="2">
    <source>
        <dbReference type="Pfam" id="PF20151"/>
    </source>
</evidence>
<dbReference type="Proteomes" id="UP000218811">
    <property type="component" value="Unassembled WGS sequence"/>
</dbReference>
<protein>
    <recommendedName>
        <fullName evidence="2">DUF6533 domain-containing protein</fullName>
    </recommendedName>
</protein>
<evidence type="ECO:0000256" key="1">
    <source>
        <dbReference type="SAM" id="Phobius"/>
    </source>
</evidence>
<keyword evidence="4" id="KW-1185">Reference proteome</keyword>
<feature type="domain" description="DUF6533" evidence="2">
    <location>
        <begin position="1"/>
        <end position="38"/>
    </location>
</feature>
<dbReference type="InterPro" id="IPR045340">
    <property type="entry name" value="DUF6533"/>
</dbReference>
<reference evidence="3 4" key="1">
    <citation type="journal article" date="2012" name="Science">
        <title>The Paleozoic origin of enzymatic lignin decomposition reconstructed from 31 fungal genomes.</title>
        <authorList>
            <person name="Floudas D."/>
            <person name="Binder M."/>
            <person name="Riley R."/>
            <person name="Barry K."/>
            <person name="Blanchette R.A."/>
            <person name="Henrissat B."/>
            <person name="Martinez A.T."/>
            <person name="Otillar R."/>
            <person name="Spatafora J.W."/>
            <person name="Yadav J.S."/>
            <person name="Aerts A."/>
            <person name="Benoit I."/>
            <person name="Boyd A."/>
            <person name="Carlson A."/>
            <person name="Copeland A."/>
            <person name="Coutinho P.M."/>
            <person name="de Vries R.P."/>
            <person name="Ferreira P."/>
            <person name="Findley K."/>
            <person name="Foster B."/>
            <person name="Gaskell J."/>
            <person name="Glotzer D."/>
            <person name="Gorecki P."/>
            <person name="Heitman J."/>
            <person name="Hesse C."/>
            <person name="Hori C."/>
            <person name="Igarashi K."/>
            <person name="Jurgens J.A."/>
            <person name="Kallen N."/>
            <person name="Kersten P."/>
            <person name="Kohler A."/>
            <person name="Kuees U."/>
            <person name="Kumar T.K.A."/>
            <person name="Kuo A."/>
            <person name="LaButti K."/>
            <person name="Larrondo L.F."/>
            <person name="Lindquist E."/>
            <person name="Ling A."/>
            <person name="Lombard V."/>
            <person name="Lucas S."/>
            <person name="Lundell T."/>
            <person name="Martin R."/>
            <person name="McLaughlin D.J."/>
            <person name="Morgenstern I."/>
            <person name="Morin E."/>
            <person name="Murat C."/>
            <person name="Nagy L.G."/>
            <person name="Nolan M."/>
            <person name="Ohm R.A."/>
            <person name="Patyshakuliyeva A."/>
            <person name="Rokas A."/>
            <person name="Ruiz-Duenas F.J."/>
            <person name="Sabat G."/>
            <person name="Salamov A."/>
            <person name="Samejima M."/>
            <person name="Schmutz J."/>
            <person name="Slot J.C."/>
            <person name="St John F."/>
            <person name="Stenlid J."/>
            <person name="Sun H."/>
            <person name="Sun S."/>
            <person name="Syed K."/>
            <person name="Tsang A."/>
            <person name="Wiebenga A."/>
            <person name="Young D."/>
            <person name="Pisabarro A."/>
            <person name="Eastwood D.C."/>
            <person name="Martin F."/>
            <person name="Cullen D."/>
            <person name="Grigoriev I.V."/>
            <person name="Hibbett D.S."/>
        </authorList>
    </citation>
    <scope>NUCLEOTIDE SEQUENCE [LARGE SCALE GENOMIC DNA]</scope>
    <source>
        <strain evidence="3 4">MD-104</strain>
    </source>
</reference>
<organism evidence="3 4">
    <name type="scientific">Wolfiporia cocos (strain MD-104)</name>
    <name type="common">Brown rot fungus</name>
    <dbReference type="NCBI Taxonomy" id="742152"/>
    <lineage>
        <taxon>Eukaryota</taxon>
        <taxon>Fungi</taxon>
        <taxon>Dikarya</taxon>
        <taxon>Basidiomycota</taxon>
        <taxon>Agaricomycotina</taxon>
        <taxon>Agaricomycetes</taxon>
        <taxon>Polyporales</taxon>
        <taxon>Phaeolaceae</taxon>
        <taxon>Wolfiporia</taxon>
    </lineage>
</organism>